<proteinExistence type="predicted"/>
<evidence type="ECO:0000313" key="1">
    <source>
        <dbReference type="EMBL" id="MPC16787.1"/>
    </source>
</evidence>
<name>A0A5B7D699_PORTR</name>
<gene>
    <name evidence="1" type="ORF">E2C01_009625</name>
</gene>
<accession>A0A5B7D699</accession>
<sequence>MWINAYTSFSSSCETDEPNVHILKCCRILFIQPVLRSLLIFLRPFPLGPHNNRDRGLVGLAK</sequence>
<dbReference type="EMBL" id="VSRR010000537">
    <property type="protein sequence ID" value="MPC16787.1"/>
    <property type="molecule type" value="Genomic_DNA"/>
</dbReference>
<keyword evidence="2" id="KW-1185">Reference proteome</keyword>
<comment type="caution">
    <text evidence="1">The sequence shown here is derived from an EMBL/GenBank/DDBJ whole genome shotgun (WGS) entry which is preliminary data.</text>
</comment>
<protein>
    <submittedName>
        <fullName evidence="1">Uncharacterized protein</fullName>
    </submittedName>
</protein>
<evidence type="ECO:0000313" key="2">
    <source>
        <dbReference type="Proteomes" id="UP000324222"/>
    </source>
</evidence>
<organism evidence="1 2">
    <name type="scientific">Portunus trituberculatus</name>
    <name type="common">Swimming crab</name>
    <name type="synonym">Neptunus trituberculatus</name>
    <dbReference type="NCBI Taxonomy" id="210409"/>
    <lineage>
        <taxon>Eukaryota</taxon>
        <taxon>Metazoa</taxon>
        <taxon>Ecdysozoa</taxon>
        <taxon>Arthropoda</taxon>
        <taxon>Crustacea</taxon>
        <taxon>Multicrustacea</taxon>
        <taxon>Malacostraca</taxon>
        <taxon>Eumalacostraca</taxon>
        <taxon>Eucarida</taxon>
        <taxon>Decapoda</taxon>
        <taxon>Pleocyemata</taxon>
        <taxon>Brachyura</taxon>
        <taxon>Eubrachyura</taxon>
        <taxon>Portunoidea</taxon>
        <taxon>Portunidae</taxon>
        <taxon>Portuninae</taxon>
        <taxon>Portunus</taxon>
    </lineage>
</organism>
<dbReference type="AlphaFoldDB" id="A0A5B7D699"/>
<reference evidence="1 2" key="1">
    <citation type="submission" date="2019-05" db="EMBL/GenBank/DDBJ databases">
        <title>Another draft genome of Portunus trituberculatus and its Hox gene families provides insights of decapod evolution.</title>
        <authorList>
            <person name="Jeong J.-H."/>
            <person name="Song I."/>
            <person name="Kim S."/>
            <person name="Choi T."/>
            <person name="Kim D."/>
            <person name="Ryu S."/>
            <person name="Kim W."/>
        </authorList>
    </citation>
    <scope>NUCLEOTIDE SEQUENCE [LARGE SCALE GENOMIC DNA]</scope>
    <source>
        <tissue evidence="1">Muscle</tissue>
    </source>
</reference>
<dbReference type="Proteomes" id="UP000324222">
    <property type="component" value="Unassembled WGS sequence"/>
</dbReference>